<evidence type="ECO:0000313" key="18">
    <source>
        <dbReference type="EMBL" id="KAF3530287.1"/>
    </source>
</evidence>
<comment type="subcellular location">
    <subcellularLocation>
        <location evidence="3">Nucleus</location>
    </subcellularLocation>
</comment>
<evidence type="ECO:0000256" key="5">
    <source>
        <dbReference type="ARBA" id="ARBA00022722"/>
    </source>
</evidence>
<keyword evidence="15" id="KW-0812">Transmembrane</keyword>
<dbReference type="Pfam" id="PF13456">
    <property type="entry name" value="RVT_3"/>
    <property type="match status" value="1"/>
</dbReference>
<name>A0ABQ7BDA0_BRACR</name>
<dbReference type="Pfam" id="PF17942">
    <property type="entry name" value="Morc6_S5"/>
    <property type="match status" value="1"/>
</dbReference>
<dbReference type="Proteomes" id="UP000266723">
    <property type="component" value="Unassembled WGS sequence"/>
</dbReference>
<comment type="cofactor">
    <cofactor evidence="2">
        <name>Mg(2+)</name>
        <dbReference type="ChEBI" id="CHEBI:18420"/>
    </cofactor>
</comment>
<evidence type="ECO:0000256" key="6">
    <source>
        <dbReference type="ARBA" id="ARBA00022759"/>
    </source>
</evidence>
<evidence type="ECO:0000256" key="13">
    <source>
        <dbReference type="SAM" id="Coils"/>
    </source>
</evidence>
<dbReference type="InterPro" id="IPR036397">
    <property type="entry name" value="RNaseH_sf"/>
</dbReference>
<dbReference type="SUPFAM" id="SSF53098">
    <property type="entry name" value="Ribonuclease H-like"/>
    <property type="match status" value="1"/>
</dbReference>
<dbReference type="Pfam" id="PF03134">
    <property type="entry name" value="TB2_DP1_HVA22"/>
    <property type="match status" value="1"/>
</dbReference>
<keyword evidence="8" id="KW-0156">Chromatin regulator</keyword>
<evidence type="ECO:0000256" key="15">
    <source>
        <dbReference type="SAM" id="Phobius"/>
    </source>
</evidence>
<proteinExistence type="inferred from homology"/>
<organism evidence="18 19">
    <name type="scientific">Brassica cretica</name>
    <name type="common">Mustard</name>
    <dbReference type="NCBI Taxonomy" id="69181"/>
    <lineage>
        <taxon>Eukaryota</taxon>
        <taxon>Viridiplantae</taxon>
        <taxon>Streptophyta</taxon>
        <taxon>Embryophyta</taxon>
        <taxon>Tracheophyta</taxon>
        <taxon>Spermatophyta</taxon>
        <taxon>Magnoliopsida</taxon>
        <taxon>eudicotyledons</taxon>
        <taxon>Gunneridae</taxon>
        <taxon>Pentapetalae</taxon>
        <taxon>rosids</taxon>
        <taxon>malvids</taxon>
        <taxon>Brassicales</taxon>
        <taxon>Brassicaceae</taxon>
        <taxon>Brassiceae</taxon>
        <taxon>Brassica</taxon>
    </lineage>
</organism>
<sequence>MSKFWTFLTALHSGAGPLVMLVYPLYASVVAMESTTKVDDEQWLAYWIIYSFLTLTELILQSLLEWIPIWYSVKLVFVAWLVLPQFHGAAFIYNRVVREQFKKHGFFGSSFHTKHSKPNIIHSIFHRLDYKRRDTDWSEVVQQWSPFSSEDLLRQYPLDEEYWRTKSRDSGGLPTRTSTKYFMLYVDASWKNKKELAGVGWSLHCREGTQHIQGSSSIQATNSSLEAEAQALSMAVQQMRRLAYQNIVFMTDSRLLVDELNQFNTGSNSCDVRSTDNASVICPPPFPQKLHSPLAALALARPATRKTRSTNSPDSSSSSFLLLPPLIKLLFHHLRVQFLLMDNDAKQEYLQTSTPPHPVEETVTLIDLCSGGDDSDLVEQDVQRRYNSGGAKRPRGSSALDMNNAKKKPTADELKFVLPEGFGPSITTEASSGRVGSCKQFWKAGDYEGAPGGNWDLSSGGFDHVRVHPKFLHSNATSHKWALGAFAELLDNALDEVASGATYVNVDMLENKKEGNRMLLIEDNGGGMNPEKMRQCMSLGYSAKSKLANTIGQYGNGFKTSTMRLGADVIVFSRSPGKDGKSSTQSIGLLSYTFLRSTGKEDIVVPMHVIQWHALVRFPFTLDYERRDTEWSKIVRSSLSDWDKNVKTIIQWSPFSSEEDLLRQFALMNDHGTRIIIYNLWEDDQGMLELDFDADPHDIQLRGVNRDEKNIKMAAQFPNSRHFLTYKHSLRSYASILYLRIPPSFRIILRGSDVEHHNVVNDMMQTEQITYRPQYGADSYVKDSNMSAVVILGFVKDAKHHVDVQGFNVYHKNRLIKPFWRIWNATGSDGRGVIGVLEANFVEPAHDKQGFERTTVLSRLETRLIQMQKIYWSTNCHKIGYAPRRHPKAGNDYGHTNTSPENDHEEYSPSGFKTRASDKFYSSSNPNHRGDNGVSGNDSSLYLQEELRRERERSKALEAEVEIARQKIEEMSKEQENLIAIFTEERDRRDVEEESLRNKLEEASNTIEELLNKIKMLEGSKGPSWRR</sequence>
<dbReference type="InterPro" id="IPR012337">
    <property type="entry name" value="RNaseH-like_sf"/>
</dbReference>
<dbReference type="Gene3D" id="3.30.420.10">
    <property type="entry name" value="Ribonuclease H-like superfamily/Ribonuclease H"/>
    <property type="match status" value="1"/>
</dbReference>
<keyword evidence="19" id="KW-1185">Reference proteome</keyword>
<feature type="transmembrane region" description="Helical" evidence="15">
    <location>
        <begin position="43"/>
        <end position="63"/>
    </location>
</feature>
<dbReference type="Pfam" id="PF13589">
    <property type="entry name" value="HATPase_c_3"/>
    <property type="match status" value="1"/>
</dbReference>
<dbReference type="InterPro" id="IPR002156">
    <property type="entry name" value="RNaseH_domain"/>
</dbReference>
<dbReference type="Gene3D" id="3.30.565.10">
    <property type="entry name" value="Histidine kinase-like ATPase, C-terminal domain"/>
    <property type="match status" value="1"/>
</dbReference>
<keyword evidence="11" id="KW-0234">DNA repair</keyword>
<dbReference type="InterPro" id="IPR044730">
    <property type="entry name" value="RNase_H-like_dom_plant"/>
</dbReference>
<feature type="coiled-coil region" evidence="13">
    <location>
        <begin position="940"/>
        <end position="1020"/>
    </location>
</feature>
<dbReference type="InterPro" id="IPR036890">
    <property type="entry name" value="HATPase_C_sf"/>
</dbReference>
<comment type="caution">
    <text evidence="18">The sequence shown here is derived from an EMBL/GenBank/DDBJ whole genome shotgun (WGS) entry which is preliminary data.</text>
</comment>
<comment type="cofactor">
    <cofactor evidence="1">
        <name>Mn(2+)</name>
        <dbReference type="ChEBI" id="CHEBI:29035"/>
    </cofactor>
</comment>
<evidence type="ECO:0008006" key="20">
    <source>
        <dbReference type="Google" id="ProtNLM"/>
    </source>
</evidence>
<accession>A0ABQ7BDA0</accession>
<feature type="region of interest" description="Disordered" evidence="14">
    <location>
        <begin position="386"/>
        <end position="407"/>
    </location>
</feature>
<evidence type="ECO:0000256" key="1">
    <source>
        <dbReference type="ARBA" id="ARBA00001936"/>
    </source>
</evidence>
<evidence type="ECO:0000256" key="10">
    <source>
        <dbReference type="ARBA" id="ARBA00023158"/>
    </source>
</evidence>
<keyword evidence="10" id="KW-0943">RNA-mediated gene silencing</keyword>
<evidence type="ECO:0000259" key="17">
    <source>
        <dbReference type="Pfam" id="PF17942"/>
    </source>
</evidence>
<keyword evidence="6" id="KW-0378">Hydrolase</keyword>
<evidence type="ECO:0000259" key="16">
    <source>
        <dbReference type="Pfam" id="PF13456"/>
    </source>
</evidence>
<dbReference type="EMBL" id="QGKV02001507">
    <property type="protein sequence ID" value="KAF3530287.1"/>
    <property type="molecule type" value="Genomic_DNA"/>
</dbReference>
<evidence type="ECO:0000256" key="4">
    <source>
        <dbReference type="ARBA" id="ARBA00007845"/>
    </source>
</evidence>
<keyword evidence="15" id="KW-0472">Membrane</keyword>
<dbReference type="PANTHER" id="PTHR23336">
    <property type="entry name" value="ZINC FINGER CW-TYPE COILED-COIL DOMAIN PROTEIN 3"/>
    <property type="match status" value="1"/>
</dbReference>
<keyword evidence="12" id="KW-0539">Nucleus</keyword>
<feature type="region of interest" description="Disordered" evidence="14">
    <location>
        <begin position="886"/>
        <end position="939"/>
    </location>
</feature>
<evidence type="ECO:0000313" key="19">
    <source>
        <dbReference type="Proteomes" id="UP000266723"/>
    </source>
</evidence>
<feature type="transmembrane region" description="Helical" evidence="15">
    <location>
        <begin position="75"/>
        <end position="93"/>
    </location>
</feature>
<dbReference type="SUPFAM" id="SSF55874">
    <property type="entry name" value="ATPase domain of HSP90 chaperone/DNA topoisomerase II/histidine kinase"/>
    <property type="match status" value="1"/>
</dbReference>
<evidence type="ECO:0000256" key="9">
    <source>
        <dbReference type="ARBA" id="ARBA00023054"/>
    </source>
</evidence>
<keyword evidence="15" id="KW-1133">Transmembrane helix</keyword>
<feature type="domain" description="Morc S5" evidence="17">
    <location>
        <begin position="728"/>
        <end position="872"/>
    </location>
</feature>
<evidence type="ECO:0000256" key="2">
    <source>
        <dbReference type="ARBA" id="ARBA00001946"/>
    </source>
</evidence>
<evidence type="ECO:0000256" key="7">
    <source>
        <dbReference type="ARBA" id="ARBA00022763"/>
    </source>
</evidence>
<dbReference type="CDD" id="cd06222">
    <property type="entry name" value="RNase_H_like"/>
    <property type="match status" value="1"/>
</dbReference>
<evidence type="ECO:0000256" key="8">
    <source>
        <dbReference type="ARBA" id="ARBA00022853"/>
    </source>
</evidence>
<keyword evidence="5" id="KW-0540">Nuclease</keyword>
<gene>
    <name evidence="18" type="ORF">DY000_02038248</name>
</gene>
<keyword evidence="6" id="KW-0255">Endonuclease</keyword>
<protein>
    <recommendedName>
        <fullName evidence="20">Morc S5 domain-containing protein</fullName>
    </recommendedName>
</protein>
<keyword evidence="7" id="KW-0227">DNA damage</keyword>
<evidence type="ECO:0000256" key="12">
    <source>
        <dbReference type="ARBA" id="ARBA00023242"/>
    </source>
</evidence>
<evidence type="ECO:0000256" key="3">
    <source>
        <dbReference type="ARBA" id="ARBA00004123"/>
    </source>
</evidence>
<evidence type="ECO:0000256" key="11">
    <source>
        <dbReference type="ARBA" id="ARBA00023204"/>
    </source>
</evidence>
<evidence type="ECO:0000256" key="14">
    <source>
        <dbReference type="SAM" id="MobiDB-lite"/>
    </source>
</evidence>
<keyword evidence="9 13" id="KW-0175">Coiled coil</keyword>
<comment type="similarity">
    <text evidence="4">Belongs to the MORC ATPase protein family.</text>
</comment>
<feature type="domain" description="RNase H type-1" evidence="16">
    <location>
        <begin position="186"/>
        <end position="265"/>
    </location>
</feature>
<reference evidence="18 19" key="1">
    <citation type="journal article" date="2020" name="BMC Genomics">
        <title>Intraspecific diversification of the crop wild relative Brassica cretica Lam. using demographic model selection.</title>
        <authorList>
            <person name="Kioukis A."/>
            <person name="Michalopoulou V.A."/>
            <person name="Briers L."/>
            <person name="Pirintsos S."/>
            <person name="Studholme D.J."/>
            <person name="Pavlidis P."/>
            <person name="Sarris P.F."/>
        </authorList>
    </citation>
    <scope>NUCLEOTIDE SEQUENCE [LARGE SCALE GENOMIC DNA]</scope>
    <source>
        <strain evidence="19">cv. PFS-1207/04</strain>
    </source>
</reference>
<dbReference type="PANTHER" id="PTHR23336:SF78">
    <property type="entry name" value="PROTEIN MICRORCHIDIA 7"/>
    <property type="match status" value="1"/>
</dbReference>
<dbReference type="InterPro" id="IPR041006">
    <property type="entry name" value="Morc_S5"/>
</dbReference>
<dbReference type="InterPro" id="IPR045261">
    <property type="entry name" value="MORC_ATPase"/>
</dbReference>
<dbReference type="InterPro" id="IPR004345">
    <property type="entry name" value="TB2_DP1_HVA22"/>
</dbReference>